<gene>
    <name evidence="2" type="ORF">WR25_16957</name>
</gene>
<evidence type="ECO:0000313" key="3">
    <source>
        <dbReference type="Proteomes" id="UP000218231"/>
    </source>
</evidence>
<organism evidence="2 3">
    <name type="scientific">Diploscapter pachys</name>
    <dbReference type="NCBI Taxonomy" id="2018661"/>
    <lineage>
        <taxon>Eukaryota</taxon>
        <taxon>Metazoa</taxon>
        <taxon>Ecdysozoa</taxon>
        <taxon>Nematoda</taxon>
        <taxon>Chromadorea</taxon>
        <taxon>Rhabditida</taxon>
        <taxon>Rhabditina</taxon>
        <taxon>Rhabditomorpha</taxon>
        <taxon>Rhabditoidea</taxon>
        <taxon>Rhabditidae</taxon>
        <taxon>Diploscapter</taxon>
    </lineage>
</organism>
<keyword evidence="1" id="KW-0732">Signal</keyword>
<evidence type="ECO:0000256" key="1">
    <source>
        <dbReference type="SAM" id="SignalP"/>
    </source>
</evidence>
<dbReference type="PANTHER" id="PTHR39385">
    <property type="entry name" value="PROTEIN CBG20422"/>
    <property type="match status" value="1"/>
</dbReference>
<feature type="signal peptide" evidence="1">
    <location>
        <begin position="1"/>
        <end position="17"/>
    </location>
</feature>
<accession>A0A2A2KQV4</accession>
<dbReference type="OrthoDB" id="5771575at2759"/>
<name>A0A2A2KQV4_9BILA</name>
<reference evidence="2 3" key="1">
    <citation type="journal article" date="2017" name="Curr. Biol.">
        <title>Genome architecture and evolution of a unichromosomal asexual nematode.</title>
        <authorList>
            <person name="Fradin H."/>
            <person name="Zegar C."/>
            <person name="Gutwein M."/>
            <person name="Lucas J."/>
            <person name="Kovtun M."/>
            <person name="Corcoran D."/>
            <person name="Baugh L.R."/>
            <person name="Kiontke K."/>
            <person name="Gunsalus K."/>
            <person name="Fitch D.H."/>
            <person name="Piano F."/>
        </authorList>
    </citation>
    <scope>NUCLEOTIDE SEQUENCE [LARGE SCALE GENOMIC DNA]</scope>
    <source>
        <strain evidence="2">PF1309</strain>
    </source>
</reference>
<evidence type="ECO:0008006" key="4">
    <source>
        <dbReference type="Google" id="ProtNLM"/>
    </source>
</evidence>
<proteinExistence type="predicted"/>
<comment type="caution">
    <text evidence="2">The sequence shown here is derived from an EMBL/GenBank/DDBJ whole genome shotgun (WGS) entry which is preliminary data.</text>
</comment>
<dbReference type="AlphaFoldDB" id="A0A2A2KQV4"/>
<dbReference type="EMBL" id="LIAE01007912">
    <property type="protein sequence ID" value="PAV76310.1"/>
    <property type="molecule type" value="Genomic_DNA"/>
</dbReference>
<protein>
    <recommendedName>
        <fullName evidence="4">LRRCT domain-containing protein</fullName>
    </recommendedName>
</protein>
<evidence type="ECO:0000313" key="2">
    <source>
        <dbReference type="EMBL" id="PAV76310.1"/>
    </source>
</evidence>
<feature type="chain" id="PRO_5012471774" description="LRRCT domain-containing protein" evidence="1">
    <location>
        <begin position="18"/>
        <end position="188"/>
    </location>
</feature>
<keyword evidence="3" id="KW-1185">Reference proteome</keyword>
<dbReference type="PANTHER" id="PTHR39385:SF3">
    <property type="entry name" value="ELRR (EXTRACELLULAR LEUCINE-RICH REPEAT) ONLY"/>
    <property type="match status" value="1"/>
</dbReference>
<dbReference type="Proteomes" id="UP000218231">
    <property type="component" value="Unassembled WGS sequence"/>
</dbReference>
<sequence>MHSALLLTVFVVGFVSPSPLSCLDGCECDDPRETSHDLVIRCDNGTRTELDIPRTPLKGYHFIALTCNNIKNLPSAQIIKAAFPDLQGIDVQGNPEFDCSSLVSFEDHLPILSDCDGEQPTQCDAKAFQDCDWSCRALSKLKELWAKFKEQFNAKMKQIGADKAAEDIKSWFSDKFDKLSRAFDNLTN</sequence>